<sequence length="244" mass="28614">MADSLLIFSHIPKTGGLTMRRIIDQHFKPRQIFKYPSHHAARSLRSLSASDVAPVRCVYGHCPFGVHQYFHKPFKYITMVRDPVSRIISTYYFIRSSPSNKLHSKVKRMSFEQFVTSKNQRIQTPLTNHQTRFISGKKNPDLKLAIDNIREHYAFVGITEMYPESVFLLNRMMGWRQTPYTKENITKSRPKKAPVSNDIIQYIKEKNALDYMLYEYCKARLLKKIEQLPPAAKKKMAQFARVNR</sequence>
<reference evidence="1 2" key="1">
    <citation type="submission" date="2020-07" db="EMBL/GenBank/DDBJ databases">
        <authorList>
            <person name="Feng H."/>
        </authorList>
    </citation>
    <scope>NUCLEOTIDE SEQUENCE [LARGE SCALE GENOMIC DNA]</scope>
    <source>
        <strain evidence="2">s-10</strain>
    </source>
</reference>
<dbReference type="InterPro" id="IPR053259">
    <property type="entry name" value="Golvesin-related_Golgi"/>
</dbReference>
<evidence type="ECO:0000313" key="2">
    <source>
        <dbReference type="Proteomes" id="UP000535491"/>
    </source>
</evidence>
<keyword evidence="2" id="KW-1185">Reference proteome</keyword>
<comment type="caution">
    <text evidence="1">The sequence shown here is derived from an EMBL/GenBank/DDBJ whole genome shotgun (WGS) entry which is preliminary data.</text>
</comment>
<name>A0A7W1WN79_9BACL</name>
<proteinExistence type="predicted"/>
<protein>
    <submittedName>
        <fullName evidence="1">Sulfotransferase family 2 domain-containing protein</fullName>
    </submittedName>
</protein>
<dbReference type="RefSeq" id="WP_181750246.1">
    <property type="nucleotide sequence ID" value="NZ_JACEIQ010000001.1"/>
</dbReference>
<dbReference type="InterPro" id="IPR027417">
    <property type="entry name" value="P-loop_NTPase"/>
</dbReference>
<dbReference type="AlphaFoldDB" id="A0A7W1WN79"/>
<dbReference type="GO" id="GO:0016020">
    <property type="term" value="C:membrane"/>
    <property type="evidence" value="ECO:0007669"/>
    <property type="project" value="InterPro"/>
</dbReference>
<dbReference type="SUPFAM" id="SSF52540">
    <property type="entry name" value="P-loop containing nucleoside triphosphate hydrolases"/>
    <property type="match status" value="1"/>
</dbReference>
<dbReference type="PANTHER" id="PTHR32301">
    <property type="entry name" value="COUNTIN RECEPTOR CNR3-RELATED"/>
    <property type="match status" value="1"/>
</dbReference>
<dbReference type="Pfam" id="PF03567">
    <property type="entry name" value="Sulfotransfer_2"/>
    <property type="match status" value="1"/>
</dbReference>
<dbReference type="Gene3D" id="3.40.50.300">
    <property type="entry name" value="P-loop containing nucleotide triphosphate hydrolases"/>
    <property type="match status" value="1"/>
</dbReference>
<dbReference type="InterPro" id="IPR005331">
    <property type="entry name" value="Sulfotransferase"/>
</dbReference>
<dbReference type="PANTHER" id="PTHR32301:SF6">
    <property type="entry name" value="GOLVESIN-RELATED"/>
    <property type="match status" value="1"/>
</dbReference>
<evidence type="ECO:0000313" key="1">
    <source>
        <dbReference type="EMBL" id="MBA4493028.1"/>
    </source>
</evidence>
<keyword evidence="1" id="KW-0808">Transferase</keyword>
<accession>A0A7W1WN79</accession>
<organism evidence="1 2">
    <name type="scientific">Paenactinomyces guangxiensis</name>
    <dbReference type="NCBI Taxonomy" id="1490290"/>
    <lineage>
        <taxon>Bacteria</taxon>
        <taxon>Bacillati</taxon>
        <taxon>Bacillota</taxon>
        <taxon>Bacilli</taxon>
        <taxon>Bacillales</taxon>
        <taxon>Thermoactinomycetaceae</taxon>
        <taxon>Paenactinomyces</taxon>
    </lineage>
</organism>
<dbReference type="GO" id="GO:0008146">
    <property type="term" value="F:sulfotransferase activity"/>
    <property type="evidence" value="ECO:0007669"/>
    <property type="project" value="InterPro"/>
</dbReference>
<gene>
    <name evidence="1" type="ORF">H1191_01695</name>
</gene>
<dbReference type="Proteomes" id="UP000535491">
    <property type="component" value="Unassembled WGS sequence"/>
</dbReference>
<dbReference type="EMBL" id="JACEIQ010000001">
    <property type="protein sequence ID" value="MBA4493028.1"/>
    <property type="molecule type" value="Genomic_DNA"/>
</dbReference>